<keyword evidence="2" id="KW-0540">Nuclease</keyword>
<keyword evidence="3" id="KW-1185">Reference proteome</keyword>
<dbReference type="SUPFAM" id="SSF56219">
    <property type="entry name" value="DNase I-like"/>
    <property type="match status" value="1"/>
</dbReference>
<dbReference type="GO" id="GO:0004519">
    <property type="term" value="F:endonuclease activity"/>
    <property type="evidence" value="ECO:0007669"/>
    <property type="project" value="UniProtKB-KW"/>
</dbReference>
<keyword evidence="2" id="KW-0378">Hydrolase</keyword>
<dbReference type="PANTHER" id="PTHR14859">
    <property type="entry name" value="CALCOFLUOR WHITE HYPERSENSITIVE PROTEIN PRECURSOR"/>
    <property type="match status" value="1"/>
</dbReference>
<organism evidence="2 3">
    <name type="scientific">Kiloniella laminariae</name>
    <dbReference type="NCBI Taxonomy" id="454162"/>
    <lineage>
        <taxon>Bacteria</taxon>
        <taxon>Pseudomonadati</taxon>
        <taxon>Pseudomonadota</taxon>
        <taxon>Alphaproteobacteria</taxon>
        <taxon>Rhodospirillales</taxon>
        <taxon>Kiloniellaceae</taxon>
        <taxon>Kiloniella</taxon>
    </lineage>
</organism>
<protein>
    <submittedName>
        <fullName evidence="2">Endonuclease/exonuclease/phosphatase family protein</fullName>
    </submittedName>
</protein>
<proteinExistence type="predicted"/>
<name>A0ABT4LHS5_9PROT</name>
<evidence type="ECO:0000313" key="2">
    <source>
        <dbReference type="EMBL" id="MCZ4280644.1"/>
    </source>
</evidence>
<dbReference type="Gene3D" id="3.60.10.10">
    <property type="entry name" value="Endonuclease/exonuclease/phosphatase"/>
    <property type="match status" value="1"/>
</dbReference>
<dbReference type="Proteomes" id="UP001069802">
    <property type="component" value="Unassembled WGS sequence"/>
</dbReference>
<reference evidence="2" key="1">
    <citation type="submission" date="2022-12" db="EMBL/GenBank/DDBJ databases">
        <title>Bacterial isolates from different developmental stages of Nematostella vectensis.</title>
        <authorList>
            <person name="Fraune S."/>
        </authorList>
    </citation>
    <scope>NUCLEOTIDE SEQUENCE</scope>
    <source>
        <strain evidence="2">G21630-S1</strain>
    </source>
</reference>
<dbReference type="PANTHER" id="PTHR14859:SF0">
    <property type="entry name" value="ENDONUCLEASE_EXONUCLEASE_PHOSPHATASE FAMILY PROTEIN, EXPRESSED"/>
    <property type="match status" value="1"/>
</dbReference>
<dbReference type="RefSeq" id="WP_269422827.1">
    <property type="nucleotide sequence ID" value="NZ_JAPWGY010000002.1"/>
</dbReference>
<accession>A0ABT4LHS5</accession>
<dbReference type="InterPro" id="IPR051916">
    <property type="entry name" value="GPI-anchor_lipid_remodeler"/>
</dbReference>
<dbReference type="Pfam" id="PF03372">
    <property type="entry name" value="Exo_endo_phos"/>
    <property type="match status" value="1"/>
</dbReference>
<dbReference type="InterPro" id="IPR005135">
    <property type="entry name" value="Endo/exonuclease/phosphatase"/>
</dbReference>
<gene>
    <name evidence="2" type="ORF">O4H49_07630</name>
</gene>
<evidence type="ECO:0000313" key="3">
    <source>
        <dbReference type="Proteomes" id="UP001069802"/>
    </source>
</evidence>
<keyword evidence="2" id="KW-0255">Endonuclease</keyword>
<evidence type="ECO:0000259" key="1">
    <source>
        <dbReference type="Pfam" id="PF03372"/>
    </source>
</evidence>
<dbReference type="EMBL" id="JAPWGY010000002">
    <property type="protein sequence ID" value="MCZ4280644.1"/>
    <property type="molecule type" value="Genomic_DNA"/>
</dbReference>
<comment type="caution">
    <text evidence="2">The sequence shown here is derived from an EMBL/GenBank/DDBJ whole genome shotgun (WGS) entry which is preliminary data.</text>
</comment>
<sequence>MTDFITWNIQCGRGTDNKVDLPRIADVIKGMSDADVICLQEVARFDPELDNGRGEDQVEVLAQLFPEHSPVFGPAISRKLANTNKRSEFGNLILSRRPLLQVFRHQLPQPNPEILCKHMPRQALEVVVSLPDGPLSVTTTHLEYHSALQRQAQAARLIEIQQENNSNRNYADHAPASGPYAAVPRPERSLLCGDFNSAPGDQVYNILVPPEDQKTHRQQIQHSGGYLDCWTRLRPKEPHSATCGIYDQVQWPEGPHCRDFFFVSSELVDLLEQITVQEETSASDHQPLLLRLKHTAC</sequence>
<feature type="domain" description="Endonuclease/exonuclease/phosphatase" evidence="1">
    <location>
        <begin position="5"/>
        <end position="285"/>
    </location>
</feature>
<dbReference type="InterPro" id="IPR036691">
    <property type="entry name" value="Endo/exonu/phosph_ase_sf"/>
</dbReference>